<dbReference type="EMBL" id="AHBW01000026">
    <property type="protein sequence ID" value="EHK86398.1"/>
    <property type="molecule type" value="Genomic_DNA"/>
</dbReference>
<reference evidence="2 3" key="1">
    <citation type="submission" date="2011-12" db="EMBL/GenBank/DDBJ databases">
        <authorList>
            <person name="Kriszt B."/>
            <person name="Tancsics A."/>
            <person name="Cserhati M."/>
            <person name="Toth A."/>
            <person name="Nagy I."/>
            <person name="Horvath B."/>
            <person name="Tamura T."/>
            <person name="Kukolya J."/>
            <person name="Szoboszlay S."/>
        </authorList>
    </citation>
    <scope>NUCLEOTIDE SEQUENCE [LARGE SCALE GENOMIC DNA]</scope>
    <source>
        <strain evidence="2 3">AK37</strain>
    </source>
</reference>
<name>H0JL63_9NOCA</name>
<evidence type="ECO:0000313" key="2">
    <source>
        <dbReference type="EMBL" id="EHK86398.1"/>
    </source>
</evidence>
<evidence type="ECO:0000256" key="1">
    <source>
        <dbReference type="SAM" id="MobiDB-lite"/>
    </source>
</evidence>
<protein>
    <submittedName>
        <fullName evidence="2">Uncharacterized protein</fullName>
    </submittedName>
</protein>
<comment type="caution">
    <text evidence="2">The sequence shown here is derived from an EMBL/GenBank/DDBJ whole genome shotgun (WGS) entry which is preliminary data.</text>
</comment>
<dbReference type="AlphaFoldDB" id="H0JL63"/>
<evidence type="ECO:0000313" key="3">
    <source>
        <dbReference type="Proteomes" id="UP000005064"/>
    </source>
</evidence>
<sequence>MSEIHTDDSLKVVREALCVAQTAIGIFWTQPNIRPRHIETLQNLIDDIDRQRPIGTDGKHGNLHTPTCGCEDKP</sequence>
<dbReference type="PATRIC" id="fig|1114960.4.peg.304"/>
<dbReference type="Proteomes" id="UP000005064">
    <property type="component" value="Unassembled WGS sequence"/>
</dbReference>
<accession>H0JL63</accession>
<feature type="region of interest" description="Disordered" evidence="1">
    <location>
        <begin position="52"/>
        <end position="74"/>
    </location>
</feature>
<organism evidence="2 3">
    <name type="scientific">Rhodococcus pyridinivorans AK37</name>
    <dbReference type="NCBI Taxonomy" id="1114960"/>
    <lineage>
        <taxon>Bacteria</taxon>
        <taxon>Bacillati</taxon>
        <taxon>Actinomycetota</taxon>
        <taxon>Actinomycetes</taxon>
        <taxon>Mycobacteriales</taxon>
        <taxon>Nocardiaceae</taxon>
        <taxon>Rhodococcus</taxon>
    </lineage>
</organism>
<dbReference type="RefSeq" id="WP_006550316.1">
    <property type="nucleotide sequence ID" value="NZ_AHBW01000026.1"/>
</dbReference>
<proteinExistence type="predicted"/>
<gene>
    <name evidence="2" type="ORF">AK37_01582</name>
</gene>